<feature type="region of interest" description="Disordered" evidence="1">
    <location>
        <begin position="144"/>
        <end position="168"/>
    </location>
</feature>
<keyword evidence="3" id="KW-1185">Reference proteome</keyword>
<reference evidence="2 3" key="1">
    <citation type="journal article" date="2018" name="Evol. Lett.">
        <title>Horizontal gene cluster transfer increased hallucinogenic mushroom diversity.</title>
        <authorList>
            <person name="Reynolds H.T."/>
            <person name="Vijayakumar V."/>
            <person name="Gluck-Thaler E."/>
            <person name="Korotkin H.B."/>
            <person name="Matheny P.B."/>
            <person name="Slot J.C."/>
        </authorList>
    </citation>
    <scope>NUCLEOTIDE SEQUENCE [LARGE SCALE GENOMIC DNA]</scope>
    <source>
        <strain evidence="2 3">SRW20</strain>
    </source>
</reference>
<gene>
    <name evidence="2" type="ORF">CVT26_004374</name>
</gene>
<dbReference type="EMBL" id="NHYE01005128">
    <property type="protein sequence ID" value="PPQ76713.1"/>
    <property type="molecule type" value="Genomic_DNA"/>
</dbReference>
<evidence type="ECO:0000256" key="1">
    <source>
        <dbReference type="SAM" id="MobiDB-lite"/>
    </source>
</evidence>
<accession>A0A409WDY4</accession>
<dbReference type="OrthoDB" id="3192267at2759"/>
<evidence type="ECO:0000313" key="2">
    <source>
        <dbReference type="EMBL" id="PPQ76713.1"/>
    </source>
</evidence>
<dbReference type="Proteomes" id="UP000284706">
    <property type="component" value="Unassembled WGS sequence"/>
</dbReference>
<organism evidence="2 3">
    <name type="scientific">Gymnopilus dilepis</name>
    <dbReference type="NCBI Taxonomy" id="231916"/>
    <lineage>
        <taxon>Eukaryota</taxon>
        <taxon>Fungi</taxon>
        <taxon>Dikarya</taxon>
        <taxon>Basidiomycota</taxon>
        <taxon>Agaricomycotina</taxon>
        <taxon>Agaricomycetes</taxon>
        <taxon>Agaricomycetidae</taxon>
        <taxon>Agaricales</taxon>
        <taxon>Agaricineae</taxon>
        <taxon>Hymenogastraceae</taxon>
        <taxon>Gymnopilus</taxon>
    </lineage>
</organism>
<evidence type="ECO:0000313" key="3">
    <source>
        <dbReference type="Proteomes" id="UP000284706"/>
    </source>
</evidence>
<feature type="compositionally biased region" description="Low complexity" evidence="1">
    <location>
        <begin position="149"/>
        <end position="168"/>
    </location>
</feature>
<sequence length="168" mass="17927">MTDQPKPPFYVLLAHSSLSGLPSGAPSNTLGHPVIQYHYADDSPLSLLPAHPDEHVLIFDHSTNPTVKSISKSLSVTGLKLEEAPGAAAEDEAGARNDTMYIIETTSTDQSTTAIHGDHKSAHSILTQYKNRSRNAILRKALLYPPQASNPDPAATTPNPNAQSPTVT</sequence>
<name>A0A409WDY4_9AGAR</name>
<proteinExistence type="predicted"/>
<dbReference type="AlphaFoldDB" id="A0A409WDY4"/>
<comment type="caution">
    <text evidence="2">The sequence shown here is derived from an EMBL/GenBank/DDBJ whole genome shotgun (WGS) entry which is preliminary data.</text>
</comment>
<protein>
    <submittedName>
        <fullName evidence="2">Uncharacterized protein</fullName>
    </submittedName>
</protein>
<dbReference type="InParanoid" id="A0A409WDY4"/>